<comment type="pathway">
    <text evidence="2">Amino-acid biosynthesis; L-threonine biosynthesis; L-threonine from L-aspartate: step 1/5.</text>
</comment>
<keyword evidence="9" id="KW-0028">Amino-acid biosynthesis</keyword>
<dbReference type="Proteomes" id="UP000473648">
    <property type="component" value="Unassembled WGS sequence"/>
</dbReference>
<comment type="pathway">
    <text evidence="1">Amino-acid biosynthesis; L-methionine biosynthesis via de novo pathway; L-homoserine from L-aspartate: step 1/3.</text>
</comment>
<dbReference type="InterPro" id="IPR054352">
    <property type="entry name" value="ACT_Aspartokinase"/>
</dbReference>
<reference evidence="12" key="1">
    <citation type="journal article" date="2020" name="Appl. Environ. Microbiol.">
        <title>Medium-Chain Fatty Acid Synthesis by 'Candidatus Weimeria bifida' gen. nov., sp. nov., and 'Candidatus Pseudoramibacter fermentans' sp. nov.</title>
        <authorList>
            <person name="Scarborough M.J."/>
            <person name="Myers K.S."/>
            <person name="Donohue T.J."/>
            <person name="Noguera D.R."/>
        </authorList>
    </citation>
    <scope>NUCLEOTIDE SEQUENCE</scope>
    <source>
        <strain evidence="12">EUB1.1</strain>
    </source>
</reference>
<dbReference type="InterPro" id="IPR002912">
    <property type="entry name" value="ACT_dom"/>
</dbReference>
<dbReference type="GO" id="GO:0009088">
    <property type="term" value="P:threonine biosynthetic process"/>
    <property type="evidence" value="ECO:0007669"/>
    <property type="project" value="UniProtKB-UniPathway"/>
</dbReference>
<dbReference type="PROSITE" id="PS51671">
    <property type="entry name" value="ACT"/>
    <property type="match status" value="1"/>
</dbReference>
<sequence length="160" mass="17535">MINIEEHPVDSLSIDCESLMITMHNVPFGEYVMTRLLDDLAAASVNVSVISRTAPVGETYDVSLIVPERDLAKVRDIANNLGDDFPEVGITVNKNITRLNLHGIGMRTQSGVAAKYLRVFAENDIQILMITTSEIAMSCVVKNDDVKRAVTAIQAAFDLN</sequence>
<evidence type="ECO:0000256" key="3">
    <source>
        <dbReference type="ARBA" id="ARBA00010122"/>
    </source>
</evidence>
<dbReference type="GO" id="GO:0004072">
    <property type="term" value="F:aspartate kinase activity"/>
    <property type="evidence" value="ECO:0007669"/>
    <property type="project" value="UniProtKB-EC"/>
</dbReference>
<evidence type="ECO:0000256" key="7">
    <source>
        <dbReference type="ARBA" id="ARBA00022777"/>
    </source>
</evidence>
<evidence type="ECO:0000256" key="5">
    <source>
        <dbReference type="ARBA" id="ARBA00022679"/>
    </source>
</evidence>
<keyword evidence="8" id="KW-0067">ATP-binding</keyword>
<comment type="catalytic activity">
    <reaction evidence="10">
        <text>L-aspartate + ATP = 4-phospho-L-aspartate + ADP</text>
        <dbReference type="Rhea" id="RHEA:23776"/>
        <dbReference type="ChEBI" id="CHEBI:29991"/>
        <dbReference type="ChEBI" id="CHEBI:30616"/>
        <dbReference type="ChEBI" id="CHEBI:57535"/>
        <dbReference type="ChEBI" id="CHEBI:456216"/>
        <dbReference type="EC" id="2.7.2.4"/>
    </reaction>
</comment>
<accession>A0A6L5GSJ1</accession>
<evidence type="ECO:0000313" key="13">
    <source>
        <dbReference type="Proteomes" id="UP000473648"/>
    </source>
</evidence>
<dbReference type="AlphaFoldDB" id="A0A6L5GSJ1"/>
<evidence type="ECO:0000259" key="11">
    <source>
        <dbReference type="PROSITE" id="PS51671"/>
    </source>
</evidence>
<keyword evidence="7" id="KW-0418">Kinase</keyword>
<organism evidence="12 13">
    <name type="scientific">Candidatus Pseudoramibacter fermentans</name>
    <dbReference type="NCBI Taxonomy" id="2594427"/>
    <lineage>
        <taxon>Bacteria</taxon>
        <taxon>Bacillati</taxon>
        <taxon>Bacillota</taxon>
        <taxon>Clostridia</taxon>
        <taxon>Eubacteriales</taxon>
        <taxon>Eubacteriaceae</taxon>
        <taxon>Pseudoramibacter</taxon>
    </lineage>
</organism>
<dbReference type="Pfam" id="PF22468">
    <property type="entry name" value="ACT_9"/>
    <property type="match status" value="1"/>
</dbReference>
<dbReference type="EMBL" id="VOGB01000005">
    <property type="protein sequence ID" value="MQM73207.1"/>
    <property type="molecule type" value="Genomic_DNA"/>
</dbReference>
<keyword evidence="6" id="KW-0547">Nucleotide-binding</keyword>
<dbReference type="PANTHER" id="PTHR21499">
    <property type="entry name" value="ASPARTATE KINASE"/>
    <property type="match status" value="1"/>
</dbReference>
<evidence type="ECO:0000256" key="8">
    <source>
        <dbReference type="ARBA" id="ARBA00022840"/>
    </source>
</evidence>
<dbReference type="UniPathway" id="UPA00051">
    <property type="reaction ID" value="UER00462"/>
</dbReference>
<dbReference type="PANTHER" id="PTHR21499:SF3">
    <property type="entry name" value="ASPARTOKINASE"/>
    <property type="match status" value="1"/>
</dbReference>
<dbReference type="EC" id="2.7.2.4" evidence="4"/>
<name>A0A6L5GSJ1_9FIRM</name>
<evidence type="ECO:0000256" key="2">
    <source>
        <dbReference type="ARBA" id="ARBA00005139"/>
    </source>
</evidence>
<dbReference type="SUPFAM" id="SSF55021">
    <property type="entry name" value="ACT-like"/>
    <property type="match status" value="2"/>
</dbReference>
<dbReference type="InterPro" id="IPR045865">
    <property type="entry name" value="ACT-like_dom_sf"/>
</dbReference>
<evidence type="ECO:0000256" key="6">
    <source>
        <dbReference type="ARBA" id="ARBA00022741"/>
    </source>
</evidence>
<comment type="similarity">
    <text evidence="3">Belongs to the aspartokinase family.</text>
</comment>
<dbReference type="GO" id="GO:0009089">
    <property type="term" value="P:lysine biosynthetic process via diaminopimelate"/>
    <property type="evidence" value="ECO:0007669"/>
    <property type="project" value="TreeGrafter"/>
</dbReference>
<dbReference type="UniPathway" id="UPA00050">
    <property type="reaction ID" value="UER00461"/>
</dbReference>
<keyword evidence="13" id="KW-1185">Reference proteome</keyword>
<evidence type="ECO:0000256" key="10">
    <source>
        <dbReference type="ARBA" id="ARBA00047872"/>
    </source>
</evidence>
<keyword evidence="9" id="KW-0457">Lysine biosynthesis</keyword>
<feature type="domain" description="ACT" evidence="11">
    <location>
        <begin position="101"/>
        <end position="160"/>
    </location>
</feature>
<evidence type="ECO:0000256" key="1">
    <source>
        <dbReference type="ARBA" id="ARBA00004986"/>
    </source>
</evidence>
<proteinExistence type="inferred from homology"/>
<dbReference type="GO" id="GO:0005524">
    <property type="term" value="F:ATP binding"/>
    <property type="evidence" value="ECO:0007669"/>
    <property type="project" value="UniProtKB-KW"/>
</dbReference>
<dbReference type="CDD" id="cd04923">
    <property type="entry name" value="ACT_AK-LysC-DapG-like_2"/>
    <property type="match status" value="1"/>
</dbReference>
<keyword evidence="5" id="KW-0808">Transferase</keyword>
<evidence type="ECO:0000256" key="4">
    <source>
        <dbReference type="ARBA" id="ARBA00013059"/>
    </source>
</evidence>
<dbReference type="Gene3D" id="3.30.2130.10">
    <property type="entry name" value="VC0802-like"/>
    <property type="match status" value="1"/>
</dbReference>
<comment type="caution">
    <text evidence="12">The sequence shown here is derived from an EMBL/GenBank/DDBJ whole genome shotgun (WGS) entry which is preliminary data.</text>
</comment>
<protein>
    <recommendedName>
        <fullName evidence="4">aspartate kinase</fullName>
        <ecNumber evidence="4">2.7.2.4</ecNumber>
    </recommendedName>
</protein>
<evidence type="ECO:0000313" key="12">
    <source>
        <dbReference type="EMBL" id="MQM73207.1"/>
    </source>
</evidence>
<dbReference type="GO" id="GO:0009090">
    <property type="term" value="P:homoserine biosynthetic process"/>
    <property type="evidence" value="ECO:0007669"/>
    <property type="project" value="TreeGrafter"/>
</dbReference>
<gene>
    <name evidence="12" type="ORF">FRC53_07350</name>
</gene>
<dbReference type="GO" id="GO:0005829">
    <property type="term" value="C:cytosol"/>
    <property type="evidence" value="ECO:0007669"/>
    <property type="project" value="TreeGrafter"/>
</dbReference>
<evidence type="ECO:0000256" key="9">
    <source>
        <dbReference type="ARBA" id="ARBA00023154"/>
    </source>
</evidence>